<evidence type="ECO:0000256" key="3">
    <source>
        <dbReference type="ARBA" id="ARBA00022630"/>
    </source>
</evidence>
<dbReference type="PANTHER" id="PTHR43673:SF2">
    <property type="entry name" value="NITROREDUCTASE"/>
    <property type="match status" value="1"/>
</dbReference>
<keyword evidence="3" id="KW-0285">Flavoprotein</keyword>
<sequence length="339" mass="39546">MKEAIRTLLKPVLSNPTVEGWIKKRYLFKNFQQDAQLFHRHATAYNEGGLKNKEANLILNYHSLEKGMLFNKMKRAYGQYRINNLHQLLTDEEVIKHIGRSQIRVGYEVMCKYYELQQANGYDISGIFSKAQYELYKTILGNYYNAAFSGTIDWTIDQFYKDNQSNFEQFSSSRKSVRNFTGEKVPREILEKVITLANNAPSVCNRQASNVYVVEDKNKIDQILKIQDGFTGYTENVNQLIILTNDRHYYYTPGERNQLYIDGGLYLLNLLYALHYYKVANCPANWAKTIKQEEEIYQVIALPRSEKIICLVPIGYAVDEFKTTLSLRRPSHENLEFIT</sequence>
<proteinExistence type="inferred from homology"/>
<dbReference type="SUPFAM" id="SSF55469">
    <property type="entry name" value="FMN-dependent nitroreductase-like"/>
    <property type="match status" value="1"/>
</dbReference>
<dbReference type="Proteomes" id="UP000435036">
    <property type="component" value="Unassembled WGS sequence"/>
</dbReference>
<dbReference type="Pfam" id="PF00881">
    <property type="entry name" value="Nitroreductase"/>
    <property type="match status" value="1"/>
</dbReference>
<keyword evidence="5" id="KW-0560">Oxidoreductase</keyword>
<keyword evidence="8" id="KW-1185">Reference proteome</keyword>
<evidence type="ECO:0000313" key="8">
    <source>
        <dbReference type="Proteomes" id="UP000435036"/>
    </source>
</evidence>
<dbReference type="GO" id="GO:0016491">
    <property type="term" value="F:oxidoreductase activity"/>
    <property type="evidence" value="ECO:0007669"/>
    <property type="project" value="UniProtKB-KW"/>
</dbReference>
<evidence type="ECO:0000313" key="7">
    <source>
        <dbReference type="EMBL" id="MVZ60988.1"/>
    </source>
</evidence>
<dbReference type="EMBL" id="WSQA01000002">
    <property type="protein sequence ID" value="MVZ60988.1"/>
    <property type="molecule type" value="Genomic_DNA"/>
</dbReference>
<gene>
    <name evidence="7" type="ORF">GQF63_03030</name>
</gene>
<keyword evidence="4" id="KW-0288">FMN</keyword>
<name>A0A6N8KYH9_9SPHI</name>
<evidence type="ECO:0000256" key="2">
    <source>
        <dbReference type="ARBA" id="ARBA00007118"/>
    </source>
</evidence>
<evidence type="ECO:0000256" key="1">
    <source>
        <dbReference type="ARBA" id="ARBA00001917"/>
    </source>
</evidence>
<dbReference type="PANTHER" id="PTHR43673">
    <property type="entry name" value="NAD(P)H NITROREDUCTASE YDGI-RELATED"/>
    <property type="match status" value="1"/>
</dbReference>
<organism evidence="7 8">
    <name type="scientific">Sphingobacterium humi</name>
    <dbReference type="NCBI Taxonomy" id="1796905"/>
    <lineage>
        <taxon>Bacteria</taxon>
        <taxon>Pseudomonadati</taxon>
        <taxon>Bacteroidota</taxon>
        <taxon>Sphingobacteriia</taxon>
        <taxon>Sphingobacteriales</taxon>
        <taxon>Sphingobacteriaceae</taxon>
        <taxon>Sphingobacterium</taxon>
    </lineage>
</organism>
<evidence type="ECO:0000256" key="5">
    <source>
        <dbReference type="ARBA" id="ARBA00023002"/>
    </source>
</evidence>
<evidence type="ECO:0000259" key="6">
    <source>
        <dbReference type="Pfam" id="PF00881"/>
    </source>
</evidence>
<dbReference type="Gene3D" id="3.40.109.10">
    <property type="entry name" value="NADH Oxidase"/>
    <property type="match status" value="1"/>
</dbReference>
<protein>
    <submittedName>
        <fullName evidence="7">Nitroreductase</fullName>
    </submittedName>
</protein>
<dbReference type="CDD" id="cd02062">
    <property type="entry name" value="Nitro_FMN_reductase"/>
    <property type="match status" value="1"/>
</dbReference>
<dbReference type="RefSeq" id="WP_160367637.1">
    <property type="nucleotide sequence ID" value="NZ_WSQA01000002.1"/>
</dbReference>
<evidence type="ECO:0000256" key="4">
    <source>
        <dbReference type="ARBA" id="ARBA00022643"/>
    </source>
</evidence>
<comment type="cofactor">
    <cofactor evidence="1">
        <name>FMN</name>
        <dbReference type="ChEBI" id="CHEBI:58210"/>
    </cofactor>
</comment>
<comment type="similarity">
    <text evidence="2">Belongs to the nitroreductase family.</text>
</comment>
<comment type="caution">
    <text evidence="7">The sequence shown here is derived from an EMBL/GenBank/DDBJ whole genome shotgun (WGS) entry which is preliminary data.</text>
</comment>
<dbReference type="InterPro" id="IPR029479">
    <property type="entry name" value="Nitroreductase"/>
</dbReference>
<dbReference type="InterPro" id="IPR000415">
    <property type="entry name" value="Nitroreductase-like"/>
</dbReference>
<dbReference type="OrthoDB" id="9809288at2"/>
<feature type="domain" description="Nitroreductase" evidence="6">
    <location>
        <begin position="173"/>
        <end position="225"/>
    </location>
</feature>
<reference evidence="7 8" key="1">
    <citation type="submission" date="2019-12" db="EMBL/GenBank/DDBJ databases">
        <authorList>
            <person name="Dong K."/>
        </authorList>
    </citation>
    <scope>NUCLEOTIDE SEQUENCE [LARGE SCALE GENOMIC DNA]</scope>
    <source>
        <strain evidence="7 8">JCM 31225</strain>
    </source>
</reference>
<dbReference type="AlphaFoldDB" id="A0A6N8KYH9"/>
<accession>A0A6N8KYH9</accession>